<organism evidence="2 3">
    <name type="scientific">Erythroxylum novogranatense</name>
    <dbReference type="NCBI Taxonomy" id="1862640"/>
    <lineage>
        <taxon>Eukaryota</taxon>
        <taxon>Viridiplantae</taxon>
        <taxon>Streptophyta</taxon>
        <taxon>Embryophyta</taxon>
        <taxon>Tracheophyta</taxon>
        <taxon>Spermatophyta</taxon>
        <taxon>Magnoliopsida</taxon>
        <taxon>eudicotyledons</taxon>
        <taxon>Gunneridae</taxon>
        <taxon>Pentapetalae</taxon>
        <taxon>rosids</taxon>
        <taxon>fabids</taxon>
        <taxon>Malpighiales</taxon>
        <taxon>Erythroxylaceae</taxon>
        <taxon>Erythroxylum</taxon>
    </lineage>
</organism>
<reference evidence="2 3" key="1">
    <citation type="submission" date="2021-09" db="EMBL/GenBank/DDBJ databases">
        <title>Genomic insights and catalytic innovation underlie evolution of tropane alkaloids biosynthesis.</title>
        <authorList>
            <person name="Wang Y.-J."/>
            <person name="Tian T."/>
            <person name="Huang J.-P."/>
            <person name="Huang S.-X."/>
        </authorList>
    </citation>
    <scope>NUCLEOTIDE SEQUENCE [LARGE SCALE GENOMIC DNA]</scope>
    <source>
        <strain evidence="2">KIB-2018</strain>
        <tissue evidence="2">Leaf</tissue>
    </source>
</reference>
<name>A0AAV8SXE3_9ROSI</name>
<dbReference type="GO" id="GO:0016579">
    <property type="term" value="P:protein deubiquitination"/>
    <property type="evidence" value="ECO:0007669"/>
    <property type="project" value="TreeGrafter"/>
</dbReference>
<dbReference type="GO" id="GO:0004843">
    <property type="term" value="F:cysteine-type deubiquitinase activity"/>
    <property type="evidence" value="ECO:0007669"/>
    <property type="project" value="TreeGrafter"/>
</dbReference>
<evidence type="ECO:0000313" key="3">
    <source>
        <dbReference type="Proteomes" id="UP001159364"/>
    </source>
</evidence>
<dbReference type="EMBL" id="JAIWQS010000007">
    <property type="protein sequence ID" value="KAJ8758806.1"/>
    <property type="molecule type" value="Genomic_DNA"/>
</dbReference>
<comment type="caution">
    <text evidence="2">The sequence shown here is derived from an EMBL/GenBank/DDBJ whole genome shotgun (WGS) entry which is preliminary data.</text>
</comment>
<evidence type="ECO:0000256" key="1">
    <source>
        <dbReference type="ARBA" id="ARBA00010407"/>
    </source>
</evidence>
<dbReference type="InterPro" id="IPR050704">
    <property type="entry name" value="Peptidase_C85-like"/>
</dbReference>
<dbReference type="Proteomes" id="UP001159364">
    <property type="component" value="Linkage Group LG07"/>
</dbReference>
<gene>
    <name evidence="2" type="ORF">K2173_000527</name>
</gene>
<sequence length="220" mass="25490">MENDAVVANVLQEELSRVASVEEARFHDCAQDLVLNQQWHDQDIGQKVLDDDDKCQKESNHCNGDEILFHTPEKKPEIEELRCTLNIVDESALDGEVVKRLNQMVPVPMPSEDEEVSSHQRLLNTLKVYDLVENKLEGEGNCQVCFLLNFKDLFSYRYHKHVREQIGYVLTYFSEFLKKMSKSGECGDHVTLQAAANFMKIYIDYASYKDMDYVRSREVT</sequence>
<protein>
    <submittedName>
        <fullName evidence="2">Uncharacterized protein</fullName>
    </submittedName>
</protein>
<dbReference type="AlphaFoldDB" id="A0AAV8SXE3"/>
<evidence type="ECO:0000313" key="2">
    <source>
        <dbReference type="EMBL" id="KAJ8758806.1"/>
    </source>
</evidence>
<accession>A0AAV8SXE3</accession>
<keyword evidence="3" id="KW-1185">Reference proteome</keyword>
<dbReference type="PANTHER" id="PTHR12419:SF90">
    <property type="entry name" value="OS02G0819500 PROTEIN"/>
    <property type="match status" value="1"/>
</dbReference>
<proteinExistence type="inferred from homology"/>
<dbReference type="PANTHER" id="PTHR12419">
    <property type="entry name" value="OTU DOMAIN CONTAINING PROTEIN"/>
    <property type="match status" value="1"/>
</dbReference>
<comment type="similarity">
    <text evidence="1">Belongs to the peptidase C85 family.</text>
</comment>